<dbReference type="Proteomes" id="UP001227192">
    <property type="component" value="Unassembled WGS sequence"/>
</dbReference>
<keyword evidence="3" id="KW-1185">Reference proteome</keyword>
<evidence type="ECO:0000256" key="1">
    <source>
        <dbReference type="SAM" id="MobiDB-lite"/>
    </source>
</evidence>
<organism evidence="2 3">
    <name type="scientific">Penicillium thymicola</name>
    <dbReference type="NCBI Taxonomy" id="293382"/>
    <lineage>
        <taxon>Eukaryota</taxon>
        <taxon>Fungi</taxon>
        <taxon>Dikarya</taxon>
        <taxon>Ascomycota</taxon>
        <taxon>Pezizomycotina</taxon>
        <taxon>Eurotiomycetes</taxon>
        <taxon>Eurotiomycetidae</taxon>
        <taxon>Eurotiales</taxon>
        <taxon>Aspergillaceae</taxon>
        <taxon>Penicillium</taxon>
    </lineage>
</organism>
<protein>
    <submittedName>
        <fullName evidence="2">Uncharacterized protein</fullName>
    </submittedName>
</protein>
<dbReference type="AlphaFoldDB" id="A0AAI9X9K9"/>
<dbReference type="EMBL" id="LACB01000100">
    <property type="protein sequence ID" value="KAJ9488940.1"/>
    <property type="molecule type" value="Genomic_DNA"/>
</dbReference>
<name>A0AAI9X9K9_PENTH</name>
<comment type="caution">
    <text evidence="2">The sequence shown here is derived from an EMBL/GenBank/DDBJ whole genome shotgun (WGS) entry which is preliminary data.</text>
</comment>
<proteinExistence type="predicted"/>
<reference evidence="2" key="2">
    <citation type="journal article" date="2016" name="Fungal Biol.">
        <title>Ochratoxin A production by Penicillium thymicola.</title>
        <authorList>
            <person name="Nguyen H.D.T."/>
            <person name="McMullin D.R."/>
            <person name="Ponomareva E."/>
            <person name="Riley R."/>
            <person name="Pomraning K.R."/>
            <person name="Baker S.E."/>
            <person name="Seifert K.A."/>
        </authorList>
    </citation>
    <scope>NUCLEOTIDE SEQUENCE</scope>
    <source>
        <strain evidence="2">DAOM 180753</strain>
    </source>
</reference>
<feature type="region of interest" description="Disordered" evidence="1">
    <location>
        <begin position="142"/>
        <end position="185"/>
    </location>
</feature>
<sequence>MPGRYYFSFGWATIRTTTYDGGELGSESNPIVISDSEPFGSPSNHIVLYCENYDPSTHSLSVRPSSEANTEITYTPEFWDGVVNNIYHDSQHEGLGLDPEAGSRASSLIHPGSEKAPIVGQLSLGVLIDGDGRGTVVSISHENNTEERHVEQRTSPEVSDTVPASQVPPSIYSSPGQSQTITQLSPKEFQVKDVGRTDKMEYEMEDEIAQLGSPSNPIVSRIERMMRRMKMQQKNNRERPTSNDLQYIV</sequence>
<accession>A0AAI9X9K9</accession>
<feature type="compositionally biased region" description="Basic and acidic residues" evidence="1">
    <location>
        <begin position="143"/>
        <end position="154"/>
    </location>
</feature>
<evidence type="ECO:0000313" key="3">
    <source>
        <dbReference type="Proteomes" id="UP001227192"/>
    </source>
</evidence>
<feature type="compositionally biased region" description="Polar residues" evidence="1">
    <location>
        <begin position="155"/>
        <end position="185"/>
    </location>
</feature>
<gene>
    <name evidence="2" type="ORF">VN97_g4352</name>
</gene>
<reference evidence="2" key="1">
    <citation type="submission" date="2015-06" db="EMBL/GenBank/DDBJ databases">
        <authorList>
            <person name="Nguyen H."/>
        </authorList>
    </citation>
    <scope>NUCLEOTIDE SEQUENCE</scope>
    <source>
        <strain evidence="2">DAOM 180753</strain>
    </source>
</reference>
<evidence type="ECO:0000313" key="2">
    <source>
        <dbReference type="EMBL" id="KAJ9488940.1"/>
    </source>
</evidence>